<feature type="transmembrane region" description="Helical" evidence="13">
    <location>
        <begin position="264"/>
        <end position="284"/>
    </location>
</feature>
<protein>
    <recommendedName>
        <fullName evidence="3">Magnesium transport protein CorA</fullName>
    </recommendedName>
</protein>
<evidence type="ECO:0000256" key="9">
    <source>
        <dbReference type="ARBA" id="ARBA00022989"/>
    </source>
</evidence>
<dbReference type="FunFam" id="1.20.58.340:FF:000001">
    <property type="entry name" value="Magnesium transport protein CorA"/>
    <property type="match status" value="1"/>
</dbReference>
<evidence type="ECO:0000256" key="3">
    <source>
        <dbReference type="ARBA" id="ARBA00019439"/>
    </source>
</evidence>
<sequence length="322" mass="36736">MITIYARDEGQLKLHMWMPGKPFPTGAIWVDAERPSLEELALLQQGIGLALPSKEERDRNFTLSRMFKSDGVSFMIGAVITKTLGPYPEIRPIKFILTEDTLLTIRDIQPTSFENFSTRLMGSNKDFESGPEVLHGLLEEIVLRVAFNADKVVDDLDKLSHRIFDPHNMSEYKELTMRGVLRKLGAVADLNSQIHESLHSVGRMIAFFKEQQSDNHYLSRKLEVLSGDVRELTKQTGFQSDKITFQLDAALGMINVEQNLSMKILSVFTVFLMPPTLIGSIYGMNFHFMPELSQPWGYPFAIILMLASAIGPYLYFRKRRWL</sequence>
<organism evidence="14 15">
    <name type="scientific">Blastochloris viridis</name>
    <name type="common">Rhodopseudomonas viridis</name>
    <dbReference type="NCBI Taxonomy" id="1079"/>
    <lineage>
        <taxon>Bacteria</taxon>
        <taxon>Pseudomonadati</taxon>
        <taxon>Pseudomonadota</taxon>
        <taxon>Alphaproteobacteria</taxon>
        <taxon>Hyphomicrobiales</taxon>
        <taxon>Blastochloridaceae</taxon>
        <taxon>Blastochloris</taxon>
    </lineage>
</organism>
<evidence type="ECO:0000256" key="5">
    <source>
        <dbReference type="ARBA" id="ARBA00022475"/>
    </source>
</evidence>
<dbReference type="AlphaFoldDB" id="A0A6N4R7N9"/>
<comment type="caution">
    <text evidence="14">The sequence shown here is derived from an EMBL/GenBank/DDBJ whole genome shotgun (WGS) entry which is preliminary data.</text>
</comment>
<dbReference type="Gene3D" id="1.20.58.340">
    <property type="entry name" value="Magnesium transport protein CorA, transmembrane region"/>
    <property type="match status" value="1"/>
</dbReference>
<evidence type="ECO:0000256" key="2">
    <source>
        <dbReference type="ARBA" id="ARBA00009765"/>
    </source>
</evidence>
<dbReference type="PANTHER" id="PTHR47685:SF1">
    <property type="entry name" value="MAGNESIUM TRANSPORT PROTEIN CORA"/>
    <property type="match status" value="1"/>
</dbReference>
<keyword evidence="11 13" id="KW-0472">Membrane</keyword>
<comment type="similarity">
    <text evidence="2">Belongs to the CorA metal ion transporter (MIT) (TC 1.A.35) family.</text>
</comment>
<dbReference type="PANTHER" id="PTHR47685">
    <property type="entry name" value="MAGNESIUM TRANSPORT PROTEIN CORA"/>
    <property type="match status" value="1"/>
</dbReference>
<keyword evidence="9 13" id="KW-1133">Transmembrane helix</keyword>
<accession>A0A6N4R7N9</accession>
<evidence type="ECO:0000256" key="7">
    <source>
        <dbReference type="ARBA" id="ARBA00022692"/>
    </source>
</evidence>
<dbReference type="GO" id="GO:0015087">
    <property type="term" value="F:cobalt ion transmembrane transporter activity"/>
    <property type="evidence" value="ECO:0007669"/>
    <property type="project" value="TreeGrafter"/>
</dbReference>
<dbReference type="GO" id="GO:0005886">
    <property type="term" value="C:plasma membrane"/>
    <property type="evidence" value="ECO:0007669"/>
    <property type="project" value="UniProtKB-SubCell"/>
</dbReference>
<keyword evidence="10" id="KW-0406">Ion transport</keyword>
<evidence type="ECO:0000313" key="14">
    <source>
        <dbReference type="EMBL" id="TKW61311.1"/>
    </source>
</evidence>
<dbReference type="InterPro" id="IPR045863">
    <property type="entry name" value="CorA_TM1_TM2"/>
</dbReference>
<feature type="transmembrane region" description="Helical" evidence="13">
    <location>
        <begin position="296"/>
        <end position="316"/>
    </location>
</feature>
<evidence type="ECO:0000256" key="10">
    <source>
        <dbReference type="ARBA" id="ARBA00023065"/>
    </source>
</evidence>
<name>A0A6N4R7N9_BLAVI</name>
<dbReference type="EMBL" id="VAFM01000001">
    <property type="protein sequence ID" value="TKW61311.1"/>
    <property type="molecule type" value="Genomic_DNA"/>
</dbReference>
<keyword evidence="6" id="KW-0997">Cell inner membrane</keyword>
<gene>
    <name evidence="14" type="ORF">DI628_01380</name>
</gene>
<dbReference type="InterPro" id="IPR045861">
    <property type="entry name" value="CorA_cytoplasmic_dom"/>
</dbReference>
<evidence type="ECO:0000256" key="4">
    <source>
        <dbReference type="ARBA" id="ARBA00022448"/>
    </source>
</evidence>
<keyword evidence="4" id="KW-0813">Transport</keyword>
<comment type="catalytic activity">
    <reaction evidence="12">
        <text>Mg(2+)(in) = Mg(2+)(out)</text>
        <dbReference type="Rhea" id="RHEA:29827"/>
        <dbReference type="ChEBI" id="CHEBI:18420"/>
    </reaction>
</comment>
<keyword evidence="8" id="KW-0460">Magnesium</keyword>
<dbReference type="SUPFAM" id="SSF144083">
    <property type="entry name" value="Magnesium transport protein CorA, transmembrane region"/>
    <property type="match status" value="1"/>
</dbReference>
<keyword evidence="5" id="KW-1003">Cell membrane</keyword>
<dbReference type="SUPFAM" id="SSF143865">
    <property type="entry name" value="CorA soluble domain-like"/>
    <property type="match status" value="1"/>
</dbReference>
<dbReference type="GO" id="GO:0015099">
    <property type="term" value="F:nickel cation transmembrane transporter activity"/>
    <property type="evidence" value="ECO:0007669"/>
    <property type="project" value="TreeGrafter"/>
</dbReference>
<comment type="subcellular location">
    <subcellularLocation>
        <location evidence="1">Cell inner membrane</location>
        <topology evidence="1">Multi-pass membrane protein</topology>
    </subcellularLocation>
</comment>
<dbReference type="InterPro" id="IPR002523">
    <property type="entry name" value="MgTranspt_CorA/ZnTranspt_ZntB"/>
</dbReference>
<keyword evidence="7 13" id="KW-0812">Transmembrane</keyword>
<dbReference type="InterPro" id="IPR050829">
    <property type="entry name" value="CorA_MIT"/>
</dbReference>
<reference evidence="14 15" key="1">
    <citation type="journal article" date="2017" name="Nat. Commun.">
        <title>In situ click chemistry generation of cyclooxygenase-2 inhibitors.</title>
        <authorList>
            <person name="Bhardwaj A."/>
            <person name="Kaur J."/>
            <person name="Wuest M."/>
            <person name="Wuest F."/>
        </authorList>
    </citation>
    <scope>NUCLEOTIDE SEQUENCE [LARGE SCALE GENOMIC DNA]</scope>
    <source>
        <strain evidence="14">S2_018_000_R2_106</strain>
    </source>
</reference>
<evidence type="ECO:0000256" key="13">
    <source>
        <dbReference type="SAM" id="Phobius"/>
    </source>
</evidence>
<evidence type="ECO:0000256" key="8">
    <source>
        <dbReference type="ARBA" id="ARBA00022842"/>
    </source>
</evidence>
<dbReference type="Proteomes" id="UP000320948">
    <property type="component" value="Unassembled WGS sequence"/>
</dbReference>
<dbReference type="GO" id="GO:0015095">
    <property type="term" value="F:magnesium ion transmembrane transporter activity"/>
    <property type="evidence" value="ECO:0007669"/>
    <property type="project" value="TreeGrafter"/>
</dbReference>
<evidence type="ECO:0000256" key="1">
    <source>
        <dbReference type="ARBA" id="ARBA00004429"/>
    </source>
</evidence>
<evidence type="ECO:0000256" key="12">
    <source>
        <dbReference type="ARBA" id="ARBA00034269"/>
    </source>
</evidence>
<evidence type="ECO:0000313" key="15">
    <source>
        <dbReference type="Proteomes" id="UP000320948"/>
    </source>
</evidence>
<evidence type="ECO:0000256" key="6">
    <source>
        <dbReference type="ARBA" id="ARBA00022519"/>
    </source>
</evidence>
<dbReference type="Pfam" id="PF01544">
    <property type="entry name" value="CorA"/>
    <property type="match status" value="1"/>
</dbReference>
<proteinExistence type="inferred from homology"/>
<evidence type="ECO:0000256" key="11">
    <source>
        <dbReference type="ARBA" id="ARBA00023136"/>
    </source>
</evidence>